<dbReference type="CDD" id="cd04370">
    <property type="entry name" value="BAH"/>
    <property type="match status" value="1"/>
</dbReference>
<dbReference type="PANTHER" id="PTHR46364">
    <property type="entry name" value="OS08G0421900 PROTEIN"/>
    <property type="match status" value="1"/>
</dbReference>
<dbReference type="EMBL" id="JAXOVC010000007">
    <property type="protein sequence ID" value="KAK4498831.1"/>
    <property type="molecule type" value="Genomic_DNA"/>
</dbReference>
<dbReference type="SMART" id="SM00439">
    <property type="entry name" value="BAH"/>
    <property type="match status" value="1"/>
</dbReference>
<keyword evidence="4" id="KW-1185">Reference proteome</keyword>
<feature type="region of interest" description="Disordered" evidence="1">
    <location>
        <begin position="283"/>
        <end position="352"/>
    </location>
</feature>
<accession>A0ABR0EC43</accession>
<feature type="domain" description="BAH" evidence="2">
    <location>
        <begin position="114"/>
        <end position="239"/>
    </location>
</feature>
<dbReference type="InterPro" id="IPR011011">
    <property type="entry name" value="Znf_FYVE_PHD"/>
</dbReference>
<dbReference type="Proteomes" id="UP001305779">
    <property type="component" value="Unassembled WGS sequence"/>
</dbReference>
<feature type="compositionally biased region" description="Basic and acidic residues" evidence="1">
    <location>
        <begin position="34"/>
        <end position="53"/>
    </location>
</feature>
<name>A0ABR0EC43_ZASCE</name>
<reference evidence="3 4" key="1">
    <citation type="journal article" date="2023" name="G3 (Bethesda)">
        <title>A chromosome-level genome assembly of Zasmidium syzygii isolated from banana leaves.</title>
        <authorList>
            <person name="van Westerhoven A.C."/>
            <person name="Mehrabi R."/>
            <person name="Talebi R."/>
            <person name="Steentjes M.B.F."/>
            <person name="Corcolon B."/>
            <person name="Chong P.A."/>
            <person name="Kema G.H.J."/>
            <person name="Seidl M.F."/>
        </authorList>
    </citation>
    <scope>NUCLEOTIDE SEQUENCE [LARGE SCALE GENOMIC DNA]</scope>
    <source>
        <strain evidence="3 4">P124</strain>
    </source>
</reference>
<comment type="caution">
    <text evidence="3">The sequence shown here is derived from an EMBL/GenBank/DDBJ whole genome shotgun (WGS) entry which is preliminary data.</text>
</comment>
<dbReference type="PROSITE" id="PS51038">
    <property type="entry name" value="BAH"/>
    <property type="match status" value="1"/>
</dbReference>
<protein>
    <recommendedName>
        <fullName evidence="2">BAH domain-containing protein</fullName>
    </recommendedName>
</protein>
<dbReference type="InterPro" id="IPR001025">
    <property type="entry name" value="BAH_dom"/>
</dbReference>
<dbReference type="InterPro" id="IPR043151">
    <property type="entry name" value="BAH_sf"/>
</dbReference>
<evidence type="ECO:0000313" key="4">
    <source>
        <dbReference type="Proteomes" id="UP001305779"/>
    </source>
</evidence>
<dbReference type="SUPFAM" id="SSF57903">
    <property type="entry name" value="FYVE/PHD zinc finger"/>
    <property type="match status" value="1"/>
</dbReference>
<proteinExistence type="predicted"/>
<feature type="compositionally biased region" description="Polar residues" evidence="1">
    <location>
        <begin position="1"/>
        <end position="11"/>
    </location>
</feature>
<organism evidence="3 4">
    <name type="scientific">Zasmidium cellare</name>
    <name type="common">Wine cellar mold</name>
    <name type="synonym">Racodium cellare</name>
    <dbReference type="NCBI Taxonomy" id="395010"/>
    <lineage>
        <taxon>Eukaryota</taxon>
        <taxon>Fungi</taxon>
        <taxon>Dikarya</taxon>
        <taxon>Ascomycota</taxon>
        <taxon>Pezizomycotina</taxon>
        <taxon>Dothideomycetes</taxon>
        <taxon>Dothideomycetidae</taxon>
        <taxon>Mycosphaerellales</taxon>
        <taxon>Mycosphaerellaceae</taxon>
        <taxon>Zasmidium</taxon>
    </lineage>
</organism>
<feature type="region of interest" description="Disordered" evidence="1">
    <location>
        <begin position="1"/>
        <end position="53"/>
    </location>
</feature>
<gene>
    <name evidence="3" type="ORF">PRZ48_009341</name>
</gene>
<evidence type="ECO:0000256" key="1">
    <source>
        <dbReference type="SAM" id="MobiDB-lite"/>
    </source>
</evidence>
<dbReference type="Gene3D" id="2.30.30.490">
    <property type="match status" value="1"/>
</dbReference>
<sequence length="371" mass="41560">MRTKQTSNAANSKKGRVARKPKDPDAQPTKRGGRKSDSNSLDPEKIKEWLDKTTEGPWTVHATAISNKRKRDAPGKMLVEDRLFEDRLNVQYEVKPRDRWEALKTYKKFTVASESIATGDCILVGHADGGEEADAGVDLAEQWKAVVLEVRALDSEHVYLRVGWLNRPEDLDSGRKDYHGEYELIPTNQMDVIDAMTVNGKIDVIRLDENNMDSQVAGENQYFWRQTFDYVGSKTFSKLRQICKDNRPQNPDEMIIECSNEGCGNWLHAKCVVEQAAKAAAEEASGKAKSNTPKKRQPRNVYTGANRPPPAAKAKQGNFTAELYLANPPSTEPDEISVKPAPTRPEIIITDPKGEKQAQDLYCLCCSKPIE</sequence>
<evidence type="ECO:0000313" key="3">
    <source>
        <dbReference type="EMBL" id="KAK4498831.1"/>
    </source>
</evidence>
<evidence type="ECO:0000259" key="2">
    <source>
        <dbReference type="PROSITE" id="PS51038"/>
    </source>
</evidence>